<keyword evidence="3" id="KW-1185">Reference proteome</keyword>
<evidence type="ECO:0000313" key="3">
    <source>
        <dbReference type="Proteomes" id="UP000794436"/>
    </source>
</evidence>
<organism evidence="2 3">
    <name type="scientific">Pythium oligandrum</name>
    <name type="common">Mycoparasitic fungus</name>
    <dbReference type="NCBI Taxonomy" id="41045"/>
    <lineage>
        <taxon>Eukaryota</taxon>
        <taxon>Sar</taxon>
        <taxon>Stramenopiles</taxon>
        <taxon>Oomycota</taxon>
        <taxon>Peronosporomycetes</taxon>
        <taxon>Pythiales</taxon>
        <taxon>Pythiaceae</taxon>
        <taxon>Pythium</taxon>
    </lineage>
</organism>
<reference evidence="2" key="1">
    <citation type="submission" date="2019-03" db="EMBL/GenBank/DDBJ databases">
        <title>Long read genome sequence of the mycoparasitic Pythium oligandrum ATCC 38472 isolated from sugarbeet rhizosphere.</title>
        <authorList>
            <person name="Gaulin E."/>
        </authorList>
    </citation>
    <scope>NUCLEOTIDE SEQUENCE</scope>
    <source>
        <strain evidence="2">ATCC 38472_TT</strain>
    </source>
</reference>
<sequence length="570" mass="61992">MATIHRLLVLATLLALVAIGDAGPTPPPLNGAIVNFREPNEEFCYRPMARKTNGQCPGNFHPSNAALCSMYCPLEYPIACGPVCTSYRSSCMSIGLSALGTHTVMGGKAAANGGLTAVNAPFDLAVDLSTPPIIKLLQGSVSGTALCALQIYKYFQEQKVPEPTPKPRFGYFDIRVVIASCMKIPNAERWTQDTDAAIDLMLKKLKPFFDKAEKANPDPKKQYEALMGEAEVKRALSIQQFTPDDTALLRKAMNDGPPDCGNHIRNVITKIADHIGTKRANHPNIGMNLLYEDLGAMDLVTLEVPAVAQQCHPNPNQQEQRDQLTSMIYDIMAGLVTAAYSQPEKLDPTKVFFRTLRYGLDIISIFDPTRITALVSKLSTRRCTANPFTPVDNGLVARQLGLKIRGTLMTVAGEWNNAGADGMVSLKIENDDNVPVKVTITSGGYKLYKFGFALPGTTLADKKSYVEILSKRTVTLQLPLTTFKAKNLRIIKEHPCLKDKLKAKAAFEKDSSVLLWVPPVTPPNKGHLELKVDIAAKKPGEEDGCTDLLPDNARAAAVAAPAPATRLLRA</sequence>
<proteinExistence type="predicted"/>
<dbReference type="AlphaFoldDB" id="A0A8K1CRV3"/>
<evidence type="ECO:0000256" key="1">
    <source>
        <dbReference type="SAM" id="SignalP"/>
    </source>
</evidence>
<dbReference type="Proteomes" id="UP000794436">
    <property type="component" value="Unassembled WGS sequence"/>
</dbReference>
<dbReference type="EMBL" id="SPLM01000002">
    <property type="protein sequence ID" value="TMW68676.1"/>
    <property type="molecule type" value="Genomic_DNA"/>
</dbReference>
<accession>A0A8K1CRV3</accession>
<name>A0A8K1CRV3_PYTOL</name>
<feature type="chain" id="PRO_5035427881" evidence="1">
    <location>
        <begin position="23"/>
        <end position="570"/>
    </location>
</feature>
<feature type="signal peptide" evidence="1">
    <location>
        <begin position="1"/>
        <end position="22"/>
    </location>
</feature>
<keyword evidence="1" id="KW-0732">Signal</keyword>
<protein>
    <submittedName>
        <fullName evidence="2">Uncharacterized protein</fullName>
    </submittedName>
</protein>
<comment type="caution">
    <text evidence="2">The sequence shown here is derived from an EMBL/GenBank/DDBJ whole genome shotgun (WGS) entry which is preliminary data.</text>
</comment>
<evidence type="ECO:0000313" key="2">
    <source>
        <dbReference type="EMBL" id="TMW68676.1"/>
    </source>
</evidence>
<gene>
    <name evidence="2" type="ORF">Poli38472_006144</name>
</gene>